<evidence type="ECO:0000256" key="2">
    <source>
        <dbReference type="ARBA" id="ARBA00022448"/>
    </source>
</evidence>
<feature type="domain" description="CzcB-like barrel-sandwich hybrid" evidence="4">
    <location>
        <begin position="89"/>
        <end position="232"/>
    </location>
</feature>
<dbReference type="EMBL" id="MLJW01000001">
    <property type="protein sequence ID" value="OIR19684.1"/>
    <property type="molecule type" value="Genomic_DNA"/>
</dbReference>
<dbReference type="PANTHER" id="PTHR30097:SF4">
    <property type="entry name" value="SLR6042 PROTEIN"/>
    <property type="match status" value="1"/>
</dbReference>
<dbReference type="Gene3D" id="1.10.287.470">
    <property type="entry name" value="Helix hairpin bin"/>
    <property type="match status" value="1"/>
</dbReference>
<dbReference type="NCBIfam" id="TIGR01730">
    <property type="entry name" value="RND_mfp"/>
    <property type="match status" value="1"/>
</dbReference>
<name>A0A1J5U0Y7_9ZZZZ</name>
<dbReference type="PANTHER" id="PTHR30097">
    <property type="entry name" value="CATION EFFLUX SYSTEM PROTEIN CUSB"/>
    <property type="match status" value="1"/>
</dbReference>
<evidence type="ECO:0000259" key="3">
    <source>
        <dbReference type="Pfam" id="PF25954"/>
    </source>
</evidence>
<dbReference type="Gene3D" id="2.40.420.20">
    <property type="match status" value="1"/>
</dbReference>
<dbReference type="Pfam" id="PF25954">
    <property type="entry name" value="Beta-barrel_RND_2"/>
    <property type="match status" value="1"/>
</dbReference>
<dbReference type="GO" id="GO:0030313">
    <property type="term" value="C:cell envelope"/>
    <property type="evidence" value="ECO:0007669"/>
    <property type="project" value="TreeGrafter"/>
</dbReference>
<comment type="caution">
    <text evidence="6">The sequence shown here is derived from an EMBL/GenBank/DDBJ whole genome shotgun (WGS) entry which is preliminary data.</text>
</comment>
<dbReference type="Gene3D" id="2.40.30.170">
    <property type="match status" value="1"/>
</dbReference>
<dbReference type="GO" id="GO:0016020">
    <property type="term" value="C:membrane"/>
    <property type="evidence" value="ECO:0007669"/>
    <property type="project" value="InterPro"/>
</dbReference>
<feature type="domain" description="CzcB-like C-terminal circularly permuted SH3-like" evidence="5">
    <location>
        <begin position="320"/>
        <end position="378"/>
    </location>
</feature>
<dbReference type="GO" id="GO:0022857">
    <property type="term" value="F:transmembrane transporter activity"/>
    <property type="evidence" value="ECO:0007669"/>
    <property type="project" value="InterPro"/>
</dbReference>
<dbReference type="InterPro" id="IPR058647">
    <property type="entry name" value="BSH_CzcB-like"/>
</dbReference>
<gene>
    <name evidence="6" type="primary">mdtA_2</name>
    <name evidence="6" type="ORF">GALL_05660</name>
</gene>
<dbReference type="AlphaFoldDB" id="A0A1J5U0Y7"/>
<feature type="domain" description="CusB-like beta-barrel" evidence="3">
    <location>
        <begin position="236"/>
        <end position="308"/>
    </location>
</feature>
<dbReference type="InterPro" id="IPR006143">
    <property type="entry name" value="RND_pump_MFP"/>
</dbReference>
<protein>
    <submittedName>
        <fullName evidence="6">Multidrug resistance protein MdtA</fullName>
    </submittedName>
</protein>
<dbReference type="GO" id="GO:0060003">
    <property type="term" value="P:copper ion export"/>
    <property type="evidence" value="ECO:0007669"/>
    <property type="project" value="TreeGrafter"/>
</dbReference>
<comment type="similarity">
    <text evidence="1">Belongs to the membrane fusion protein (MFP) (TC 8.A.1) family.</text>
</comment>
<proteinExistence type="inferred from homology"/>
<evidence type="ECO:0000313" key="6">
    <source>
        <dbReference type="EMBL" id="OIR19684.1"/>
    </source>
</evidence>
<reference evidence="6" key="1">
    <citation type="submission" date="2016-10" db="EMBL/GenBank/DDBJ databases">
        <title>Sequence of Gallionella enrichment culture.</title>
        <authorList>
            <person name="Poehlein A."/>
            <person name="Muehling M."/>
            <person name="Daniel R."/>
        </authorList>
    </citation>
    <scope>NUCLEOTIDE SEQUENCE</scope>
</reference>
<evidence type="ECO:0000256" key="1">
    <source>
        <dbReference type="ARBA" id="ARBA00009477"/>
    </source>
</evidence>
<dbReference type="Pfam" id="PF25973">
    <property type="entry name" value="BSH_CzcB"/>
    <property type="match status" value="1"/>
</dbReference>
<accession>A0A1J5U0Y7</accession>
<dbReference type="Pfam" id="PF25975">
    <property type="entry name" value="CzcB_C"/>
    <property type="match status" value="1"/>
</dbReference>
<sequence>MSQYKKPIFGLLALVLLAGAGYIGWQKFQGEPKPEANAEQPAAQASGDTIRFAANAPQLAFLQIKDVEEYPEPLVESLNARLAYDDNHTARVYPPIAGRVLKITADAGREVRAGDELLVLDAPDYAQATADDVKAKADLLRKRQALERARELLPVNGIAQKDFESTEADFHQAEAEEQRAAARLHNLQSVATVTDGKFVLRAPVSGMVSERQVSVGSEVRTDGANPLFVITDPKRLWALIDLPELYLDKVKVGQPVSVEVDAYPGEVFKARIAVIAEALDPVTRRIQVRAEIDNSANRLKPEMFARVTPVLDSHRSVPRVPNSALFTLGLHNYVFVEQGAGVLQRRRVELGVQSHEYSYVKDGLHAGERVVTTGALLLNSELSGTD</sequence>
<evidence type="ECO:0000259" key="5">
    <source>
        <dbReference type="Pfam" id="PF25975"/>
    </source>
</evidence>
<dbReference type="InterPro" id="IPR058649">
    <property type="entry name" value="CzcB_C"/>
</dbReference>
<dbReference type="SUPFAM" id="SSF111369">
    <property type="entry name" value="HlyD-like secretion proteins"/>
    <property type="match status" value="1"/>
</dbReference>
<dbReference type="GO" id="GO:0015679">
    <property type="term" value="P:plasma membrane copper ion transport"/>
    <property type="evidence" value="ECO:0007669"/>
    <property type="project" value="TreeGrafter"/>
</dbReference>
<dbReference type="InterPro" id="IPR051909">
    <property type="entry name" value="MFP_Cation_Efflux"/>
</dbReference>
<dbReference type="FunFam" id="2.40.30.170:FF:000010">
    <property type="entry name" value="Efflux RND transporter periplasmic adaptor subunit"/>
    <property type="match status" value="1"/>
</dbReference>
<dbReference type="InterPro" id="IPR058792">
    <property type="entry name" value="Beta-barrel_RND_2"/>
</dbReference>
<organism evidence="6">
    <name type="scientific">mine drainage metagenome</name>
    <dbReference type="NCBI Taxonomy" id="410659"/>
    <lineage>
        <taxon>unclassified sequences</taxon>
        <taxon>metagenomes</taxon>
        <taxon>ecological metagenomes</taxon>
    </lineage>
</organism>
<evidence type="ECO:0000259" key="4">
    <source>
        <dbReference type="Pfam" id="PF25973"/>
    </source>
</evidence>
<keyword evidence="2" id="KW-0813">Transport</keyword>